<dbReference type="EMBL" id="UOGD01000319">
    <property type="protein sequence ID" value="VAX26034.1"/>
    <property type="molecule type" value="Genomic_DNA"/>
</dbReference>
<feature type="non-terminal residue" evidence="1">
    <location>
        <position position="34"/>
    </location>
</feature>
<protein>
    <submittedName>
        <fullName evidence="1">Uncharacterized protein</fullName>
    </submittedName>
</protein>
<proteinExistence type="predicted"/>
<reference evidence="1" key="1">
    <citation type="submission" date="2018-06" db="EMBL/GenBank/DDBJ databases">
        <authorList>
            <person name="Zhirakovskaya E."/>
        </authorList>
    </citation>
    <scope>NUCLEOTIDE SEQUENCE</scope>
</reference>
<accession>A0A3B1CQ26</accession>
<sequence>MKKLLLTGILALFVISTVNAQFFKQSDIDIYKSD</sequence>
<dbReference type="AlphaFoldDB" id="A0A3B1CQ26"/>
<gene>
    <name evidence="1" type="ORF">MNBD_IGNAVI01-53</name>
</gene>
<name>A0A3B1CQ26_9ZZZZ</name>
<evidence type="ECO:0000313" key="1">
    <source>
        <dbReference type="EMBL" id="VAX26034.1"/>
    </source>
</evidence>
<organism evidence="1">
    <name type="scientific">hydrothermal vent metagenome</name>
    <dbReference type="NCBI Taxonomy" id="652676"/>
    <lineage>
        <taxon>unclassified sequences</taxon>
        <taxon>metagenomes</taxon>
        <taxon>ecological metagenomes</taxon>
    </lineage>
</organism>